<name>A0ABT8FKV9_9ACTN</name>
<keyword evidence="6 7" id="KW-0472">Membrane</keyword>
<evidence type="ECO:0000313" key="9">
    <source>
        <dbReference type="Proteomes" id="UP001168620"/>
    </source>
</evidence>
<dbReference type="SUPFAM" id="SSF53448">
    <property type="entry name" value="Nucleotide-diphospho-sugar transferases"/>
    <property type="match status" value="2"/>
</dbReference>
<dbReference type="PANTHER" id="PTHR43867:SF2">
    <property type="entry name" value="CELLULOSE SYNTHASE CATALYTIC SUBUNIT A [UDP-FORMING]"/>
    <property type="match status" value="1"/>
</dbReference>
<feature type="transmembrane region" description="Helical" evidence="7">
    <location>
        <begin position="35"/>
        <end position="58"/>
    </location>
</feature>
<feature type="transmembrane region" description="Helical" evidence="7">
    <location>
        <begin position="590"/>
        <end position="609"/>
    </location>
</feature>
<dbReference type="InterPro" id="IPR029044">
    <property type="entry name" value="Nucleotide-diphossugar_trans"/>
</dbReference>
<dbReference type="Pfam" id="PF03552">
    <property type="entry name" value="Cellulose_synt"/>
    <property type="match status" value="1"/>
</dbReference>
<dbReference type="InterPro" id="IPR050321">
    <property type="entry name" value="Glycosyltr_2/OpgH_subfam"/>
</dbReference>
<feature type="transmembrane region" description="Helical" evidence="7">
    <location>
        <begin position="621"/>
        <end position="640"/>
    </location>
</feature>
<dbReference type="PANTHER" id="PTHR43867">
    <property type="entry name" value="CELLULOSE SYNTHASE CATALYTIC SUBUNIT A [UDP-FORMING]"/>
    <property type="match status" value="1"/>
</dbReference>
<evidence type="ECO:0000256" key="4">
    <source>
        <dbReference type="ARBA" id="ARBA00022692"/>
    </source>
</evidence>
<proteinExistence type="predicted"/>
<dbReference type="Gene3D" id="3.90.550.10">
    <property type="entry name" value="Spore Coat Polysaccharide Biosynthesis Protein SpsA, Chain A"/>
    <property type="match status" value="2"/>
</dbReference>
<organism evidence="8 9">
    <name type="scientific">Nocardioides oceani</name>
    <dbReference type="NCBI Taxonomy" id="3058369"/>
    <lineage>
        <taxon>Bacteria</taxon>
        <taxon>Bacillati</taxon>
        <taxon>Actinomycetota</taxon>
        <taxon>Actinomycetes</taxon>
        <taxon>Propionibacteriales</taxon>
        <taxon>Nocardioidaceae</taxon>
        <taxon>Nocardioides</taxon>
    </lineage>
</organism>
<feature type="transmembrane region" description="Helical" evidence="7">
    <location>
        <begin position="511"/>
        <end position="531"/>
    </location>
</feature>
<dbReference type="CDD" id="cd06421">
    <property type="entry name" value="CESA_CelA_like"/>
    <property type="match status" value="1"/>
</dbReference>
<dbReference type="RefSeq" id="WP_300954565.1">
    <property type="nucleotide sequence ID" value="NZ_JAUHJQ010000012.1"/>
</dbReference>
<sequence length="659" mass="73249">MTRRLLLIRTIVLLTTILGLNYIVWRWLFSVNWPAWWIAVPLVIAETYSLIDSLLFGLGMWRLKERGDPPPAPEGRTVDVFITTYNEPIELVMTTARAAKEIRYPHRTWILDDGNRPEMRAAAEAEGIGIITRSADWVGMPRHAKAGNLNNALLATEGEFLLILDADQIPKPEILDRTLGYFTDEQMALVQTPQWFVNVPESDPLGSQAPLFYGPIQQGKDGWNAAFFCGSNAVIRREALMQLGVSRYASEVEIGVHKALRTAKKVIREARKQLSPDETLVRDALDAILLDIGRARKELAEGEALFDVTYRFQQRLTGIRRELVRADLEAVQADLAVVAELGVLGGEGGDSLATISDEALDQMAHRDWSPLGAVETVQALVNAVDVDRGGEAQPIMPLATISVTEDMATCMRLHGLGWRTAYHDEVLAVGLAPEDLQTMLTQRLRWAQGTVQVLFRENPLTQKRLSWAQRLMYFATMWSYLSGFAAIVYIAAPVVYLTIGVLPVQAISTEFFIRLVPFLVVNQLLFFVVAAGRPTWRGQQYSLALFPVWIKSFTSAFGNVFLGRSLDFAVTPKTKRADESLRWDLVRPQLWAMGLLAAGAVIGVVRLAVGQATWLGTVFNIVWVVFDLVIFSVIIQAVRYRGFGDAADVPEVARGGASS</sequence>
<evidence type="ECO:0000313" key="8">
    <source>
        <dbReference type="EMBL" id="MDN4175326.1"/>
    </source>
</evidence>
<keyword evidence="4 7" id="KW-0812">Transmembrane</keyword>
<evidence type="ECO:0000256" key="1">
    <source>
        <dbReference type="ARBA" id="ARBA00004127"/>
    </source>
</evidence>
<accession>A0ABT8FKV9</accession>
<dbReference type="Proteomes" id="UP001168620">
    <property type="component" value="Unassembled WGS sequence"/>
</dbReference>
<keyword evidence="5 7" id="KW-1133">Transmembrane helix</keyword>
<dbReference type="InterPro" id="IPR005150">
    <property type="entry name" value="Cellulose_synth"/>
</dbReference>
<dbReference type="EC" id="2.4.-.-" evidence="8"/>
<feature type="transmembrane region" description="Helical" evidence="7">
    <location>
        <begin position="543"/>
        <end position="562"/>
    </location>
</feature>
<evidence type="ECO:0000256" key="5">
    <source>
        <dbReference type="ARBA" id="ARBA00022989"/>
    </source>
</evidence>
<evidence type="ECO:0000256" key="7">
    <source>
        <dbReference type="SAM" id="Phobius"/>
    </source>
</evidence>
<evidence type="ECO:0000256" key="2">
    <source>
        <dbReference type="ARBA" id="ARBA00022676"/>
    </source>
</evidence>
<comment type="subcellular location">
    <subcellularLocation>
        <location evidence="1">Endomembrane system</location>
        <topology evidence="1">Multi-pass membrane protein</topology>
    </subcellularLocation>
</comment>
<keyword evidence="9" id="KW-1185">Reference proteome</keyword>
<keyword evidence="3 8" id="KW-0808">Transferase</keyword>
<evidence type="ECO:0000256" key="3">
    <source>
        <dbReference type="ARBA" id="ARBA00022679"/>
    </source>
</evidence>
<reference evidence="8" key="1">
    <citation type="submission" date="2023-06" db="EMBL/GenBank/DDBJ databases">
        <title>Draft genome sequence of Nocardioides sp. SOB77.</title>
        <authorList>
            <person name="Zhang G."/>
        </authorList>
    </citation>
    <scope>NUCLEOTIDE SEQUENCE</scope>
    <source>
        <strain evidence="8">SOB77</strain>
    </source>
</reference>
<evidence type="ECO:0000256" key="6">
    <source>
        <dbReference type="ARBA" id="ARBA00023136"/>
    </source>
</evidence>
<gene>
    <name evidence="8" type="ORF">QWY28_20340</name>
</gene>
<feature type="transmembrane region" description="Helical" evidence="7">
    <location>
        <begin position="471"/>
        <end position="499"/>
    </location>
</feature>
<dbReference type="EMBL" id="JAUHJQ010000012">
    <property type="protein sequence ID" value="MDN4175326.1"/>
    <property type="molecule type" value="Genomic_DNA"/>
</dbReference>
<comment type="caution">
    <text evidence="8">The sequence shown here is derived from an EMBL/GenBank/DDBJ whole genome shotgun (WGS) entry which is preliminary data.</text>
</comment>
<feature type="transmembrane region" description="Helical" evidence="7">
    <location>
        <begin position="7"/>
        <end position="29"/>
    </location>
</feature>
<keyword evidence="2 8" id="KW-0328">Glycosyltransferase</keyword>
<dbReference type="GO" id="GO:0016757">
    <property type="term" value="F:glycosyltransferase activity"/>
    <property type="evidence" value="ECO:0007669"/>
    <property type="project" value="UniProtKB-KW"/>
</dbReference>
<protein>
    <submittedName>
        <fullName evidence="8">Glycosyltransferase</fullName>
        <ecNumber evidence="8">2.4.-.-</ecNumber>
    </submittedName>
</protein>